<dbReference type="Proteomes" id="UP001652740">
    <property type="component" value="Unplaced"/>
</dbReference>
<evidence type="ECO:0000256" key="5">
    <source>
        <dbReference type="ARBA" id="ARBA00022725"/>
    </source>
</evidence>
<keyword evidence="9 10" id="KW-0807">Transducer</keyword>
<evidence type="ECO:0000313" key="12">
    <source>
        <dbReference type="RefSeq" id="XP_052751716.1"/>
    </source>
</evidence>
<keyword evidence="4 10" id="KW-0812">Transmembrane</keyword>
<evidence type="ECO:0000256" key="1">
    <source>
        <dbReference type="ARBA" id="ARBA00004651"/>
    </source>
</evidence>
<proteinExistence type="inferred from homology"/>
<evidence type="ECO:0000256" key="6">
    <source>
        <dbReference type="ARBA" id="ARBA00022989"/>
    </source>
</evidence>
<evidence type="ECO:0000256" key="3">
    <source>
        <dbReference type="ARBA" id="ARBA00022606"/>
    </source>
</evidence>
<feature type="transmembrane region" description="Helical" evidence="10">
    <location>
        <begin position="317"/>
        <end position="334"/>
    </location>
</feature>
<keyword evidence="3 10" id="KW-0716">Sensory transduction</keyword>
<comment type="subcellular location">
    <subcellularLocation>
        <location evidence="1 10">Cell membrane</location>
        <topology evidence="1 10">Multi-pass membrane protein</topology>
    </subcellularLocation>
</comment>
<evidence type="ECO:0000256" key="4">
    <source>
        <dbReference type="ARBA" id="ARBA00022692"/>
    </source>
</evidence>
<organism evidence="11 12">
    <name type="scientific">Galleria mellonella</name>
    <name type="common">Greater wax moth</name>
    <dbReference type="NCBI Taxonomy" id="7137"/>
    <lineage>
        <taxon>Eukaryota</taxon>
        <taxon>Metazoa</taxon>
        <taxon>Ecdysozoa</taxon>
        <taxon>Arthropoda</taxon>
        <taxon>Hexapoda</taxon>
        <taxon>Insecta</taxon>
        <taxon>Pterygota</taxon>
        <taxon>Neoptera</taxon>
        <taxon>Endopterygota</taxon>
        <taxon>Lepidoptera</taxon>
        <taxon>Glossata</taxon>
        <taxon>Ditrysia</taxon>
        <taxon>Pyraloidea</taxon>
        <taxon>Pyralidae</taxon>
        <taxon>Galleriinae</taxon>
        <taxon>Galleria</taxon>
    </lineage>
</organism>
<name>A0ABM3MK02_GALME</name>
<feature type="transmembrane region" description="Helical" evidence="10">
    <location>
        <begin position="376"/>
        <end position="394"/>
    </location>
</feature>
<keyword evidence="2" id="KW-1003">Cell membrane</keyword>
<sequence length="408" mass="47224">MAKYFVSEAFGPHLRALARVAYFKIVSKDEPLAKRFLYKLYQYIIWFLIFLYNLQHLIRVVQVRNSIEQLVDTLFILLTTLNCLGKQVAFNAKSQRVKEIFNVIDGPVFAPTKPHHLEVMKKNTVSMAHLLLIYQCGSMFCVCLWFIFPFVNRALGKEIAFTGYLPFDASESPAFELAVLYMTFTIGIQAYGHVGMDCTIVALYRQATVQVQLLRYNLEHLMDTDDENVKIEARIITKTNNERHVNKDNTYDPSDMIQRRLVDNANHYKTIASFVKEVESIFSEAMIVQFFAMAWVICMTVYKIVSLSILSAEFMSMAMYLGCMLGQLFIYCYFGTELIMESEFICQSIYCGDWLSLSPSFRRKLLLLMSYCKRPLALRTAYIIPMSLNTYIAVLKSSYSLFTFLNRN</sequence>
<keyword evidence="5 10" id="KW-0552">Olfaction</keyword>
<protein>
    <recommendedName>
        <fullName evidence="10">Odorant receptor</fullName>
    </recommendedName>
</protein>
<keyword evidence="7 10" id="KW-0472">Membrane</keyword>
<feature type="transmembrane region" description="Helical" evidence="10">
    <location>
        <begin position="127"/>
        <end position="148"/>
    </location>
</feature>
<dbReference type="PANTHER" id="PTHR21137">
    <property type="entry name" value="ODORANT RECEPTOR"/>
    <property type="match status" value="1"/>
</dbReference>
<dbReference type="PANTHER" id="PTHR21137:SF35">
    <property type="entry name" value="ODORANT RECEPTOR 19A-RELATED"/>
    <property type="match status" value="1"/>
</dbReference>
<keyword evidence="6 10" id="KW-1133">Transmembrane helix</keyword>
<evidence type="ECO:0000256" key="2">
    <source>
        <dbReference type="ARBA" id="ARBA00022475"/>
    </source>
</evidence>
<evidence type="ECO:0000256" key="9">
    <source>
        <dbReference type="ARBA" id="ARBA00023224"/>
    </source>
</evidence>
<evidence type="ECO:0000256" key="7">
    <source>
        <dbReference type="ARBA" id="ARBA00023136"/>
    </source>
</evidence>
<evidence type="ECO:0000256" key="10">
    <source>
        <dbReference type="RuleBase" id="RU351113"/>
    </source>
</evidence>
<dbReference type="Pfam" id="PF02949">
    <property type="entry name" value="7tm_6"/>
    <property type="match status" value="1"/>
</dbReference>
<evidence type="ECO:0000313" key="11">
    <source>
        <dbReference type="Proteomes" id="UP001652740"/>
    </source>
</evidence>
<feature type="transmembrane region" description="Helical" evidence="10">
    <location>
        <begin position="286"/>
        <end position="305"/>
    </location>
</feature>
<feature type="transmembrane region" description="Helical" evidence="10">
    <location>
        <begin position="40"/>
        <end position="58"/>
    </location>
</feature>
<keyword evidence="8 10" id="KW-0675">Receptor</keyword>
<dbReference type="GeneID" id="128200896"/>
<comment type="similarity">
    <text evidence="10">Belongs to the insect chemoreceptor superfamily. Heteromeric odorant receptor channel (TC 1.A.69) family.</text>
</comment>
<dbReference type="InterPro" id="IPR004117">
    <property type="entry name" value="7tm6_olfct_rcpt"/>
</dbReference>
<keyword evidence="11" id="KW-1185">Reference proteome</keyword>
<evidence type="ECO:0000256" key="8">
    <source>
        <dbReference type="ARBA" id="ARBA00023170"/>
    </source>
</evidence>
<reference evidence="12" key="1">
    <citation type="submission" date="2025-08" db="UniProtKB">
        <authorList>
            <consortium name="RefSeq"/>
        </authorList>
    </citation>
    <scope>IDENTIFICATION</scope>
    <source>
        <tissue evidence="12">Whole larvae</tissue>
    </source>
</reference>
<dbReference type="RefSeq" id="XP_052751716.1">
    <property type="nucleotide sequence ID" value="XM_052895756.1"/>
</dbReference>
<gene>
    <name evidence="12" type="primary">LOC128200896</name>
</gene>
<comment type="caution">
    <text evidence="10">Lacks conserved residue(s) required for the propagation of feature annotation.</text>
</comment>
<accession>A0ABM3MK02</accession>